<gene>
    <name evidence="7" type="ORF">FD50_GL000499</name>
</gene>
<name>A0A0R1V0Q8_9LACO</name>
<evidence type="ECO:0000256" key="1">
    <source>
        <dbReference type="ARBA" id="ARBA00021390"/>
    </source>
</evidence>
<reference evidence="7 8" key="1">
    <citation type="journal article" date="2015" name="Genome Announc.">
        <title>Expanding the biotechnology potential of lactobacilli through comparative genomics of 213 strains and associated genera.</title>
        <authorList>
            <person name="Sun Z."/>
            <person name="Harris H.M."/>
            <person name="McCann A."/>
            <person name="Guo C."/>
            <person name="Argimon S."/>
            <person name="Zhang W."/>
            <person name="Yang X."/>
            <person name="Jeffery I.B."/>
            <person name="Cooney J.C."/>
            <person name="Kagawa T.F."/>
            <person name="Liu W."/>
            <person name="Song Y."/>
            <person name="Salvetti E."/>
            <person name="Wrobel A."/>
            <person name="Rasinkangas P."/>
            <person name="Parkhill J."/>
            <person name="Rea M.C."/>
            <person name="O'Sullivan O."/>
            <person name="Ritari J."/>
            <person name="Douillard F.P."/>
            <person name="Paul Ross R."/>
            <person name="Yang R."/>
            <person name="Briner A.E."/>
            <person name="Felis G.E."/>
            <person name="de Vos W.M."/>
            <person name="Barrangou R."/>
            <person name="Klaenhammer T.R."/>
            <person name="Caufield P.W."/>
            <person name="Cui Y."/>
            <person name="Zhang H."/>
            <person name="O'Toole P.W."/>
        </authorList>
    </citation>
    <scope>NUCLEOTIDE SEQUENCE [LARGE SCALE GENOMIC DNA]</scope>
    <source>
        <strain evidence="7 8">DSM 16230</strain>
    </source>
</reference>
<keyword evidence="4" id="KW-0804">Transcription</keyword>
<dbReference type="InterPro" id="IPR036390">
    <property type="entry name" value="WH_DNA-bd_sf"/>
</dbReference>
<evidence type="ECO:0000313" key="8">
    <source>
        <dbReference type="Proteomes" id="UP000051166"/>
    </source>
</evidence>
<dbReference type="PATRIC" id="fig|1423801.4.peg.508"/>
<dbReference type="OrthoDB" id="9798651at2"/>
<dbReference type="SUPFAM" id="SSF46785">
    <property type="entry name" value="Winged helix' DNA-binding domain"/>
    <property type="match status" value="1"/>
</dbReference>
<evidence type="ECO:0000256" key="5">
    <source>
        <dbReference type="ARBA" id="ARBA00024937"/>
    </source>
</evidence>
<dbReference type="PROSITE" id="PS51000">
    <property type="entry name" value="HTH_DEOR_2"/>
    <property type="match status" value="1"/>
</dbReference>
<protein>
    <recommendedName>
        <fullName evidence="1">Lactose phosphotransferase system repressor</fullName>
    </recommendedName>
</protein>
<dbReference type="PANTHER" id="PTHR30363">
    <property type="entry name" value="HTH-TYPE TRANSCRIPTIONAL REGULATOR SRLR-RELATED"/>
    <property type="match status" value="1"/>
</dbReference>
<dbReference type="EMBL" id="AZFQ01000036">
    <property type="protein sequence ID" value="KRL98692.1"/>
    <property type="molecule type" value="Genomic_DNA"/>
</dbReference>
<dbReference type="STRING" id="1423801.FD50_GL000499"/>
<dbReference type="GeneID" id="98307936"/>
<sequence>MLKQDRQKKIINLLSSSSTGHLATTTIAKQLGVAAMTIRRDLKELSENGLLIRVYGGASLVTERTTTEKRELQKKPKLEIGHKIADLINPKMTIYLGAGTTIFASLNFLPKDDMVQYITNSDLAFRYLVNKDIDVVLTGGSYHKTTNEFIGPVAENSLRNYVFDIAFISTNGIWENNVTTSHLSEGNVQQSAISRSKKVYVVCDHTKFGKADRFSFLSLDDVDGIITDSEISSENLNHYKQFSNVIVGKKEHK</sequence>
<dbReference type="SUPFAM" id="SSF100950">
    <property type="entry name" value="NagB/RpiA/CoA transferase-like"/>
    <property type="match status" value="1"/>
</dbReference>
<dbReference type="SMART" id="SM00420">
    <property type="entry name" value="HTH_DEOR"/>
    <property type="match status" value="1"/>
</dbReference>
<feature type="domain" description="HTH deoR-type" evidence="6">
    <location>
        <begin position="3"/>
        <end position="60"/>
    </location>
</feature>
<keyword evidence="3" id="KW-0805">Transcription regulation</keyword>
<dbReference type="InterPro" id="IPR036388">
    <property type="entry name" value="WH-like_DNA-bd_sf"/>
</dbReference>
<dbReference type="Proteomes" id="UP000051166">
    <property type="component" value="Unassembled WGS sequence"/>
</dbReference>
<comment type="caution">
    <text evidence="7">The sequence shown here is derived from an EMBL/GenBank/DDBJ whole genome shotgun (WGS) entry which is preliminary data.</text>
</comment>
<evidence type="ECO:0000256" key="3">
    <source>
        <dbReference type="ARBA" id="ARBA00023015"/>
    </source>
</evidence>
<dbReference type="AlphaFoldDB" id="A0A0R1V0Q8"/>
<evidence type="ECO:0000259" key="6">
    <source>
        <dbReference type="PROSITE" id="PS51000"/>
    </source>
</evidence>
<dbReference type="RefSeq" id="WP_054756835.1">
    <property type="nucleotide sequence ID" value="NZ_AZFQ01000036.1"/>
</dbReference>
<keyword evidence="2" id="KW-0678">Repressor</keyword>
<dbReference type="PANTHER" id="PTHR30363:SF4">
    <property type="entry name" value="GLYCEROL-3-PHOSPHATE REGULON REPRESSOR"/>
    <property type="match status" value="1"/>
</dbReference>
<organism evidence="7 8">
    <name type="scientific">Liquorilactobacillus satsumensis DSM 16230 = JCM 12392</name>
    <dbReference type="NCBI Taxonomy" id="1423801"/>
    <lineage>
        <taxon>Bacteria</taxon>
        <taxon>Bacillati</taxon>
        <taxon>Bacillota</taxon>
        <taxon>Bacilli</taxon>
        <taxon>Lactobacillales</taxon>
        <taxon>Lactobacillaceae</taxon>
        <taxon>Liquorilactobacillus</taxon>
    </lineage>
</organism>
<evidence type="ECO:0000256" key="2">
    <source>
        <dbReference type="ARBA" id="ARBA00022491"/>
    </source>
</evidence>
<dbReference type="InterPro" id="IPR014036">
    <property type="entry name" value="DeoR-like_C"/>
</dbReference>
<proteinExistence type="predicted"/>
<dbReference type="GO" id="GO:0003700">
    <property type="term" value="F:DNA-binding transcription factor activity"/>
    <property type="evidence" value="ECO:0007669"/>
    <property type="project" value="InterPro"/>
</dbReference>
<dbReference type="Pfam" id="PF08220">
    <property type="entry name" value="HTH_DeoR"/>
    <property type="match status" value="1"/>
</dbReference>
<dbReference type="GO" id="GO:0016740">
    <property type="term" value="F:transferase activity"/>
    <property type="evidence" value="ECO:0007669"/>
    <property type="project" value="UniProtKB-KW"/>
</dbReference>
<dbReference type="Gene3D" id="3.40.50.1360">
    <property type="match status" value="1"/>
</dbReference>
<keyword evidence="8" id="KW-1185">Reference proteome</keyword>
<dbReference type="InterPro" id="IPR001034">
    <property type="entry name" value="DeoR_HTH"/>
</dbReference>
<evidence type="ECO:0000256" key="4">
    <source>
        <dbReference type="ARBA" id="ARBA00023163"/>
    </source>
</evidence>
<dbReference type="InterPro" id="IPR037171">
    <property type="entry name" value="NagB/RpiA_transferase-like"/>
</dbReference>
<accession>A0A0R1V0Q8</accession>
<dbReference type="PRINTS" id="PR00037">
    <property type="entry name" value="HTHLACR"/>
</dbReference>
<dbReference type="Gene3D" id="1.10.10.10">
    <property type="entry name" value="Winged helix-like DNA-binding domain superfamily/Winged helix DNA-binding domain"/>
    <property type="match status" value="1"/>
</dbReference>
<comment type="function">
    <text evidence="5">Repressor of the lactose catabolism operon. Galactose-6-phosphate is the inducer.</text>
</comment>
<keyword evidence="7" id="KW-0808">Transferase</keyword>
<dbReference type="SMART" id="SM01134">
    <property type="entry name" value="DeoRC"/>
    <property type="match status" value="1"/>
</dbReference>
<dbReference type="InterPro" id="IPR050313">
    <property type="entry name" value="Carb_Metab_HTH_regulators"/>
</dbReference>
<dbReference type="Pfam" id="PF00455">
    <property type="entry name" value="DeoRC"/>
    <property type="match status" value="1"/>
</dbReference>
<evidence type="ECO:0000313" key="7">
    <source>
        <dbReference type="EMBL" id="KRL98692.1"/>
    </source>
</evidence>